<dbReference type="EC" id="2.7.9.3" evidence="13"/>
<dbReference type="InterPro" id="IPR036921">
    <property type="entry name" value="PurM-like_N_sf"/>
</dbReference>
<dbReference type="PANTHER" id="PTHR42913:SF9">
    <property type="entry name" value="SLR1591 PROTEIN"/>
    <property type="match status" value="1"/>
</dbReference>
<comment type="caution">
    <text evidence="13">The sequence shown here is derived from an EMBL/GenBank/DDBJ whole genome shotgun (WGS) entry which is preliminary data.</text>
</comment>
<accession>A0A0L6CWW5</accession>
<name>A0A0L6CWW5_9RHOB</name>
<evidence type="ECO:0000259" key="10">
    <source>
        <dbReference type="Pfam" id="PF00586"/>
    </source>
</evidence>
<feature type="domain" description="FAD/NAD(P)-binding" evidence="12">
    <location>
        <begin position="11"/>
        <end position="306"/>
    </location>
</feature>
<dbReference type="STRING" id="74031.SAMN04488077_11328"/>
<dbReference type="CDD" id="cd02195">
    <property type="entry name" value="SelD"/>
    <property type="match status" value="1"/>
</dbReference>
<keyword evidence="6" id="KW-0274">FAD</keyword>
<keyword evidence="2" id="KW-0285">Flavoprotein</keyword>
<dbReference type="SUPFAM" id="SSF51905">
    <property type="entry name" value="FAD/NAD(P)-binding domain"/>
    <property type="match status" value="2"/>
</dbReference>
<sequence length="730" mass="75031">MMQSAAPLSRDLVLVGGGHAHALVLRMWGMDPLPGARLTVIDPNPVAPYTGMLPGLVAGHYRREELEIDLVKLARFAGARLVVGAATRIDTEARCITVAGRGEIAYDVASVDVGIHSGMPNLPGFAAHGVAAKPLGPFAQAWDGFVARVAEEAAAPQAAVIGGGIAGIELALAMAHRLQGAGARPEITLIERAAEIAPDAPVARARLLAALRGYGVQVLTGAEVRAISRSGVEMADGTPIPAGFVAGAAGARAHPWLAGSDLPVTEAGFLRVGPDLRVEGHETLFAAGDCAHLSHAPRPKAGVYAVRAAPVLRDNLRAALSGQALRPFHPQRHYLKLISLGRKSALAEKAGIAFAAPLLWRWKDRIDRKFMAKFDPLPEMPEPEAPRIAALNEKTAQEPLCGGCGSKVAPEVLSGMLAAQGGAARPDILTGPGDDAAVLDLGGVRQVLTTDHLRGFTMDHGLMARVAALHALGDIWAMGACPQAALVSITLPRMSEVLQARSMSEIMEQAGDALRAAGAEIIGGHSTMGAELSIGFTVTGLLEGDAMTTAGARPGDVLILTRPIGSGTLLAAEMRGQARGGDIRALWDVLATPQGDAAAILSDARAMTDVTGFGLAGHLWAICRASGCGAVLDPAAIPLFAGAEALAATGLRSTIWAANRRAAPLAGAGEDARAALLHDPQTAGGFLAAVASDVAGDRLRALRAAGHDAAIIGQMEEGAPGVRLQGVAQP</sequence>
<dbReference type="RefSeq" id="WP_050662259.1">
    <property type="nucleotide sequence ID" value="NZ_CP118494.1"/>
</dbReference>
<evidence type="ECO:0000256" key="3">
    <source>
        <dbReference type="ARBA" id="ARBA00022679"/>
    </source>
</evidence>
<keyword evidence="7" id="KW-0067">ATP-binding</keyword>
<dbReference type="GO" id="GO:0004756">
    <property type="term" value="F:selenide, water dikinase activity"/>
    <property type="evidence" value="ECO:0007669"/>
    <property type="project" value="UniProtKB-EC"/>
</dbReference>
<evidence type="ECO:0000313" key="14">
    <source>
        <dbReference type="Proteomes" id="UP000037046"/>
    </source>
</evidence>
<dbReference type="InterPro" id="IPR004536">
    <property type="entry name" value="SPS/SelD"/>
</dbReference>
<dbReference type="InterPro" id="IPR023753">
    <property type="entry name" value="FAD/NAD-binding_dom"/>
</dbReference>
<evidence type="ECO:0000256" key="6">
    <source>
        <dbReference type="ARBA" id="ARBA00022827"/>
    </source>
</evidence>
<dbReference type="SUPFAM" id="SSF55326">
    <property type="entry name" value="PurM N-terminal domain-like"/>
    <property type="match status" value="1"/>
</dbReference>
<keyword evidence="14" id="KW-1185">Reference proteome</keyword>
<dbReference type="InterPro" id="IPR010918">
    <property type="entry name" value="PurM-like_C_dom"/>
</dbReference>
<dbReference type="NCBIfam" id="TIGR03169">
    <property type="entry name" value="Nterm_to_SelD"/>
    <property type="match status" value="1"/>
</dbReference>
<keyword evidence="4" id="KW-0547">Nucleotide-binding</keyword>
<dbReference type="AlphaFoldDB" id="A0A0L6CWW5"/>
<evidence type="ECO:0000256" key="9">
    <source>
        <dbReference type="ARBA" id="ARBA00023266"/>
    </source>
</evidence>
<evidence type="ECO:0000256" key="8">
    <source>
        <dbReference type="ARBA" id="ARBA00023002"/>
    </source>
</evidence>
<feature type="domain" description="PurM-like N-terminal" evidence="10">
    <location>
        <begin position="433"/>
        <end position="541"/>
    </location>
</feature>
<gene>
    <name evidence="13" type="primary">selD</name>
    <name evidence="13" type="ORF">ROTO_13530</name>
</gene>
<evidence type="ECO:0000259" key="11">
    <source>
        <dbReference type="Pfam" id="PF02769"/>
    </source>
</evidence>
<dbReference type="InterPro" id="IPR016188">
    <property type="entry name" value="PurM-like_N"/>
</dbReference>
<protein>
    <submittedName>
        <fullName evidence="13">Selenide, water dikinase</fullName>
        <ecNumber evidence="13">2.7.9.3</ecNumber>
    </submittedName>
</protein>
<evidence type="ECO:0000256" key="7">
    <source>
        <dbReference type="ARBA" id="ARBA00022840"/>
    </source>
</evidence>
<dbReference type="Pfam" id="PF00586">
    <property type="entry name" value="AIRS"/>
    <property type="match status" value="1"/>
</dbReference>
<dbReference type="Proteomes" id="UP000037046">
    <property type="component" value="Unassembled WGS sequence"/>
</dbReference>
<dbReference type="Pfam" id="PF07992">
    <property type="entry name" value="Pyr_redox_2"/>
    <property type="match status" value="1"/>
</dbReference>
<dbReference type="GO" id="GO:0003955">
    <property type="term" value="F:NAD(P)H dehydrogenase (quinone) activity"/>
    <property type="evidence" value="ECO:0007669"/>
    <property type="project" value="TreeGrafter"/>
</dbReference>
<keyword evidence="9" id="KW-0711">Selenium</keyword>
<dbReference type="Pfam" id="PF02769">
    <property type="entry name" value="AIRS_C"/>
    <property type="match status" value="1"/>
</dbReference>
<keyword evidence="3 13" id="KW-0808">Transferase</keyword>
<evidence type="ECO:0000256" key="4">
    <source>
        <dbReference type="ARBA" id="ARBA00022741"/>
    </source>
</evidence>
<dbReference type="PATRIC" id="fig|74031.6.peg.1381"/>
<dbReference type="InterPro" id="IPR036676">
    <property type="entry name" value="PurM-like_C_sf"/>
</dbReference>
<evidence type="ECO:0000313" key="13">
    <source>
        <dbReference type="EMBL" id="KNX42150.1"/>
    </source>
</evidence>
<dbReference type="NCBIfam" id="TIGR00476">
    <property type="entry name" value="selD"/>
    <property type="match status" value="1"/>
</dbReference>
<dbReference type="Gene3D" id="3.90.650.10">
    <property type="entry name" value="PurM-like C-terminal domain"/>
    <property type="match status" value="1"/>
</dbReference>
<dbReference type="GO" id="GO:0005524">
    <property type="term" value="F:ATP binding"/>
    <property type="evidence" value="ECO:0007669"/>
    <property type="project" value="UniProtKB-KW"/>
</dbReference>
<dbReference type="Gene3D" id="3.30.1330.10">
    <property type="entry name" value="PurM-like, N-terminal domain"/>
    <property type="match status" value="1"/>
</dbReference>
<dbReference type="OrthoDB" id="9767928at2"/>
<reference evidence="14" key="1">
    <citation type="submission" date="2015-07" db="EMBL/GenBank/DDBJ databases">
        <title>Draft Genome Sequence of Roseovarius tolerans EL-164, a producer of N-Acylated Alanine Methyl Esters (NAMEs).</title>
        <authorList>
            <person name="Voget S."/>
            <person name="Bruns H."/>
            <person name="Wagner-Doebler I."/>
            <person name="Schulz S."/>
            <person name="Daniel R."/>
        </authorList>
    </citation>
    <scope>NUCLEOTIDE SEQUENCE [LARGE SCALE GENOMIC DNA]</scope>
    <source>
        <strain evidence="14">EL-164</strain>
    </source>
</reference>
<comment type="cofactor">
    <cofactor evidence="1">
        <name>FAD</name>
        <dbReference type="ChEBI" id="CHEBI:57692"/>
    </cofactor>
</comment>
<evidence type="ECO:0000259" key="12">
    <source>
        <dbReference type="Pfam" id="PF07992"/>
    </source>
</evidence>
<dbReference type="PANTHER" id="PTHR42913">
    <property type="entry name" value="APOPTOSIS-INDUCING FACTOR 1"/>
    <property type="match status" value="1"/>
</dbReference>
<keyword evidence="8" id="KW-0560">Oxidoreductase</keyword>
<organism evidence="13 14">
    <name type="scientific">Roseovarius tolerans</name>
    <dbReference type="NCBI Taxonomy" id="74031"/>
    <lineage>
        <taxon>Bacteria</taxon>
        <taxon>Pseudomonadati</taxon>
        <taxon>Pseudomonadota</taxon>
        <taxon>Alphaproteobacteria</taxon>
        <taxon>Rhodobacterales</taxon>
        <taxon>Roseobacteraceae</taxon>
        <taxon>Roseovarius</taxon>
    </lineage>
</organism>
<proteinExistence type="predicted"/>
<dbReference type="SUPFAM" id="SSF56042">
    <property type="entry name" value="PurM C-terminal domain-like"/>
    <property type="match status" value="1"/>
</dbReference>
<dbReference type="InterPro" id="IPR051169">
    <property type="entry name" value="NADH-Q_oxidoreductase"/>
</dbReference>
<keyword evidence="5 13" id="KW-0418">Kinase</keyword>
<evidence type="ECO:0000256" key="5">
    <source>
        <dbReference type="ARBA" id="ARBA00022777"/>
    </source>
</evidence>
<dbReference type="EMBL" id="LGVV01000012">
    <property type="protein sequence ID" value="KNX42150.1"/>
    <property type="molecule type" value="Genomic_DNA"/>
</dbReference>
<dbReference type="Gene3D" id="3.50.50.100">
    <property type="match status" value="1"/>
</dbReference>
<dbReference type="InterPro" id="IPR017584">
    <property type="entry name" value="Pyridine_nucleo_diS_OxRdtase_N"/>
</dbReference>
<evidence type="ECO:0000256" key="2">
    <source>
        <dbReference type="ARBA" id="ARBA00022630"/>
    </source>
</evidence>
<dbReference type="InterPro" id="IPR036188">
    <property type="entry name" value="FAD/NAD-bd_sf"/>
</dbReference>
<evidence type="ECO:0000256" key="1">
    <source>
        <dbReference type="ARBA" id="ARBA00001974"/>
    </source>
</evidence>
<feature type="domain" description="PurM-like C-terminal" evidence="11">
    <location>
        <begin position="553"/>
        <end position="719"/>
    </location>
</feature>
<dbReference type="GO" id="GO:0019646">
    <property type="term" value="P:aerobic electron transport chain"/>
    <property type="evidence" value="ECO:0007669"/>
    <property type="project" value="TreeGrafter"/>
</dbReference>